<keyword evidence="4" id="KW-1185">Reference proteome</keyword>
<evidence type="ECO:0000313" key="1">
    <source>
        <dbReference type="EMBL" id="NER61711.1"/>
    </source>
</evidence>
<evidence type="ECO:0000313" key="2">
    <source>
        <dbReference type="EMBL" id="NER65415.1"/>
    </source>
</evidence>
<evidence type="ECO:0000313" key="4">
    <source>
        <dbReference type="Proteomes" id="UP000482634"/>
    </source>
</evidence>
<dbReference type="AlphaFoldDB" id="A0A6B3NQF4"/>
<name>A0A6B3NQF4_9PSED</name>
<accession>A0A6B3NQF4</accession>
<proteinExistence type="predicted"/>
<organism evidence="2 4">
    <name type="scientific">Pseudomonas brassicae</name>
    <dbReference type="NCBI Taxonomy" id="2708063"/>
    <lineage>
        <taxon>Bacteria</taxon>
        <taxon>Pseudomonadati</taxon>
        <taxon>Pseudomonadota</taxon>
        <taxon>Gammaproteobacteria</taxon>
        <taxon>Pseudomonadales</taxon>
        <taxon>Pseudomonadaceae</taxon>
        <taxon>Pseudomonas</taxon>
    </lineage>
</organism>
<evidence type="ECO:0000313" key="3">
    <source>
        <dbReference type="Proteomes" id="UP000480410"/>
    </source>
</evidence>
<dbReference type="Proteomes" id="UP000480410">
    <property type="component" value="Unassembled WGS sequence"/>
</dbReference>
<protein>
    <submittedName>
        <fullName evidence="2">Terminase small subunit</fullName>
    </submittedName>
</protein>
<reference evidence="3 4" key="1">
    <citation type="submission" date="2020-02" db="EMBL/GenBank/DDBJ databases">
        <title>Broccoli isolated Pseudomonas sp.</title>
        <authorList>
            <person name="Fujikawa T."/>
            <person name="Sawada H."/>
        </authorList>
    </citation>
    <scope>NUCLEOTIDE SEQUENCE [LARGE SCALE GENOMIC DNA]</scope>
    <source>
        <strain evidence="2 4">MAFF212427</strain>
        <strain evidence="1 3">MAFF212428</strain>
    </source>
</reference>
<comment type="caution">
    <text evidence="2">The sequence shown here is derived from an EMBL/GenBank/DDBJ whole genome shotgun (WGS) entry which is preliminary data.</text>
</comment>
<accession>A0A6M0CW09</accession>
<dbReference type="EMBL" id="JAAHBV010000513">
    <property type="protein sequence ID" value="NER61711.1"/>
    <property type="molecule type" value="Genomic_DNA"/>
</dbReference>
<dbReference type="EMBL" id="JAAHBU010000268">
    <property type="protein sequence ID" value="NER65415.1"/>
    <property type="molecule type" value="Genomic_DNA"/>
</dbReference>
<gene>
    <name evidence="1" type="ORF">G3435_20660</name>
    <name evidence="2" type="ORF">G3436_18010</name>
</gene>
<dbReference type="Proteomes" id="UP000482634">
    <property type="component" value="Unassembled WGS sequence"/>
</dbReference>
<sequence>MADPNFMSKSSFAARIGRSPSYITWLKDNGRLVLSPDGKLVDVLATEAKIQETADPSKAAVAARHEEKRIERDVRAHLQPGADTPAVQQPDLAASGNPNFQKAKAHREFYLAGLAETEFYKVRGNLVERAAVEDAAFAAGRMLREQFFGLAPQLAGEVVGMSDLWEVERHLTDTFRRVFTEAANMNSTDLEQAIGQKQSTKQG</sequence>